<dbReference type="GO" id="GO:0047632">
    <property type="term" value="F:agmatine deiminase activity"/>
    <property type="evidence" value="ECO:0007669"/>
    <property type="project" value="TreeGrafter"/>
</dbReference>
<dbReference type="InterPro" id="IPR007466">
    <property type="entry name" value="Peptidyl-Arg-deiminase_porph"/>
</dbReference>
<dbReference type="HOGENOM" id="CLU_037682_1_0_1"/>
<dbReference type="OMA" id="IGVDCNT"/>
<evidence type="ECO:0000313" key="4">
    <source>
        <dbReference type="Proteomes" id="UP000007014"/>
    </source>
</evidence>
<dbReference type="SUPFAM" id="SSF55909">
    <property type="entry name" value="Pentein"/>
    <property type="match status" value="1"/>
</dbReference>
<evidence type="ECO:0000256" key="2">
    <source>
        <dbReference type="SAM" id="MobiDB-lite"/>
    </source>
</evidence>
<dbReference type="KEGG" id="cme:CYME_CML290C"/>
<dbReference type="Gene3D" id="3.75.10.10">
    <property type="entry name" value="L-arginine/glycine Amidinotransferase, Chain A"/>
    <property type="match status" value="1"/>
</dbReference>
<dbReference type="Pfam" id="PF04371">
    <property type="entry name" value="PAD_porph"/>
    <property type="match status" value="1"/>
</dbReference>
<dbReference type="STRING" id="280699.M1VDK9"/>
<dbReference type="RefSeq" id="XP_005536903.1">
    <property type="nucleotide sequence ID" value="XM_005536846.1"/>
</dbReference>
<proteinExistence type="predicted"/>
<reference evidence="3 4" key="1">
    <citation type="journal article" date="2004" name="Nature">
        <title>Genome sequence of the ultrasmall unicellular red alga Cyanidioschyzon merolae 10D.</title>
        <authorList>
            <person name="Matsuzaki M."/>
            <person name="Misumi O."/>
            <person name="Shin-i T."/>
            <person name="Maruyama S."/>
            <person name="Takahara M."/>
            <person name="Miyagishima S."/>
            <person name="Mori T."/>
            <person name="Nishida K."/>
            <person name="Yagisawa F."/>
            <person name="Nishida K."/>
            <person name="Yoshida Y."/>
            <person name="Nishimura Y."/>
            <person name="Nakao S."/>
            <person name="Kobayashi T."/>
            <person name="Momoyama Y."/>
            <person name="Higashiyama T."/>
            <person name="Minoda A."/>
            <person name="Sano M."/>
            <person name="Nomoto H."/>
            <person name="Oishi K."/>
            <person name="Hayashi H."/>
            <person name="Ohta F."/>
            <person name="Nishizaka S."/>
            <person name="Haga S."/>
            <person name="Miura S."/>
            <person name="Morishita T."/>
            <person name="Kabeya Y."/>
            <person name="Terasawa K."/>
            <person name="Suzuki Y."/>
            <person name="Ishii Y."/>
            <person name="Asakawa S."/>
            <person name="Takano H."/>
            <person name="Ohta N."/>
            <person name="Kuroiwa H."/>
            <person name="Tanaka K."/>
            <person name="Shimizu N."/>
            <person name="Sugano S."/>
            <person name="Sato N."/>
            <person name="Nozaki H."/>
            <person name="Ogasawara N."/>
            <person name="Kohara Y."/>
            <person name="Kuroiwa T."/>
        </authorList>
    </citation>
    <scope>NUCLEOTIDE SEQUENCE [LARGE SCALE GENOMIC DNA]</scope>
    <source>
        <strain evidence="3 4">10D</strain>
    </source>
</reference>
<reference evidence="3 4" key="2">
    <citation type="journal article" date="2007" name="BMC Biol.">
        <title>A 100%-complete sequence reveals unusually simple genomic features in the hot-spring red alga Cyanidioschyzon merolae.</title>
        <authorList>
            <person name="Nozaki H."/>
            <person name="Takano H."/>
            <person name="Misumi O."/>
            <person name="Terasawa K."/>
            <person name="Matsuzaki M."/>
            <person name="Maruyama S."/>
            <person name="Nishida K."/>
            <person name="Yagisawa F."/>
            <person name="Yoshida Y."/>
            <person name="Fujiwara T."/>
            <person name="Takio S."/>
            <person name="Tamura K."/>
            <person name="Chung S.J."/>
            <person name="Nakamura S."/>
            <person name="Kuroiwa H."/>
            <person name="Tanaka K."/>
            <person name="Sato N."/>
            <person name="Kuroiwa T."/>
        </authorList>
    </citation>
    <scope>NUCLEOTIDE SEQUENCE [LARGE SCALE GENOMIC DNA]</scope>
    <source>
        <strain evidence="3 4">10D</strain>
    </source>
</reference>
<sequence>MIEGVCPFDLGLRQPGEWASHANCWIGWPERPDNWRLGAAPAQRAVAQVVAAIAELEPVTVVCSASAFIQACALLVDHPSSPGQCAQYPVRVVELSTDDCWLRDTGAVFVCGAEPENAAQGAGVHFDFNAWGGAQGNCYAACSLDQLVAKKMLLLERLPRFWCPMVLEGGSISVDGEGTALTTAECLLNPNRNPTYSQNDIEKQLRAYLGITKVIWLPYGIEGDVDTSGHVDNMAVFIAPAKVALHWDPADHRCQAAHRVLAQSVDALGRSLEVVLVPAPPALYRQPDEVPQVQPHQPHPEHADTSEPGASDSDSYQRRAGERLAASYVNFYRANGGIIMPGFGLPESDEAARAALQKALPQIQVVQVPVAREILLGGGNIHCLTQQQPVISEPIPWR</sequence>
<dbReference type="EMBL" id="AP006494">
    <property type="protein sequence ID" value="BAM80867.1"/>
    <property type="molecule type" value="Genomic_DNA"/>
</dbReference>
<dbReference type="Gramene" id="CML290CT">
    <property type="protein sequence ID" value="CML290CT"/>
    <property type="gene ID" value="CML290C"/>
</dbReference>
<dbReference type="AlphaFoldDB" id="M1VDK9"/>
<protein>
    <recommendedName>
        <fullName evidence="5">Agmatine deiminase</fullName>
    </recommendedName>
</protein>
<keyword evidence="4" id="KW-1185">Reference proteome</keyword>
<dbReference type="eggNOG" id="ENOG502QUHM">
    <property type="taxonomic scope" value="Eukaryota"/>
</dbReference>
<dbReference type="OrthoDB" id="544103at2759"/>
<dbReference type="GO" id="GO:0009446">
    <property type="term" value="P:putrescine biosynthetic process"/>
    <property type="evidence" value="ECO:0007669"/>
    <property type="project" value="InterPro"/>
</dbReference>
<gene>
    <name evidence="3" type="ORF">CYME_CML290C</name>
</gene>
<keyword evidence="1" id="KW-0378">Hydrolase</keyword>
<evidence type="ECO:0000256" key="1">
    <source>
        <dbReference type="ARBA" id="ARBA00022801"/>
    </source>
</evidence>
<evidence type="ECO:0000313" key="3">
    <source>
        <dbReference type="EMBL" id="BAM80867.1"/>
    </source>
</evidence>
<accession>M1VDK9</accession>
<dbReference type="GeneID" id="16994701"/>
<dbReference type="GO" id="GO:0004668">
    <property type="term" value="F:protein-arginine deiminase activity"/>
    <property type="evidence" value="ECO:0007669"/>
    <property type="project" value="InterPro"/>
</dbReference>
<feature type="region of interest" description="Disordered" evidence="2">
    <location>
        <begin position="285"/>
        <end position="317"/>
    </location>
</feature>
<name>M1VDK9_CYAM1</name>
<organism evidence="3 4">
    <name type="scientific">Cyanidioschyzon merolae (strain NIES-3377 / 10D)</name>
    <name type="common">Unicellular red alga</name>
    <dbReference type="NCBI Taxonomy" id="280699"/>
    <lineage>
        <taxon>Eukaryota</taxon>
        <taxon>Rhodophyta</taxon>
        <taxon>Bangiophyceae</taxon>
        <taxon>Cyanidiales</taxon>
        <taxon>Cyanidiaceae</taxon>
        <taxon>Cyanidioschyzon</taxon>
    </lineage>
</organism>
<dbReference type="PANTHER" id="PTHR31377">
    <property type="entry name" value="AGMATINE DEIMINASE-RELATED"/>
    <property type="match status" value="1"/>
</dbReference>
<dbReference type="Proteomes" id="UP000007014">
    <property type="component" value="Chromosome 12"/>
</dbReference>
<evidence type="ECO:0008006" key="5">
    <source>
        <dbReference type="Google" id="ProtNLM"/>
    </source>
</evidence>
<dbReference type="PANTHER" id="PTHR31377:SF2">
    <property type="entry name" value="AGMATINE DEIMINASE"/>
    <property type="match status" value="1"/>
</dbReference>